<name>A0ABR1BH46_POLSC</name>
<dbReference type="NCBIfam" id="TIGR00392">
    <property type="entry name" value="ileS"/>
    <property type="match status" value="1"/>
</dbReference>
<dbReference type="InterPro" id="IPR009080">
    <property type="entry name" value="tRNAsynth_Ia_anticodon-bd"/>
</dbReference>
<dbReference type="CDD" id="cd07960">
    <property type="entry name" value="Anticodon_Ia_Ile_BEm"/>
    <property type="match status" value="1"/>
</dbReference>
<evidence type="ECO:0000259" key="10">
    <source>
        <dbReference type="Pfam" id="PF00133"/>
    </source>
</evidence>
<keyword evidence="13" id="KW-1185">Reference proteome</keyword>
<protein>
    <recommendedName>
        <fullName evidence="2">isoleucine--tRNA ligase</fullName>
        <ecNumber evidence="2">6.1.1.5</ecNumber>
    </recommendedName>
    <alternativeName>
        <fullName evidence="8">Isoleucyl-tRNA synthetase</fullName>
    </alternativeName>
</protein>
<comment type="similarity">
    <text evidence="1 9">Belongs to the class-I aminoacyl-tRNA synthetase family.</text>
</comment>
<dbReference type="EMBL" id="JAWJWF010000001">
    <property type="protein sequence ID" value="KAK6641240.1"/>
    <property type="molecule type" value="Genomic_DNA"/>
</dbReference>
<keyword evidence="5 9" id="KW-0067">ATP-binding</keyword>
<reference evidence="12 13" key="1">
    <citation type="submission" date="2023-09" db="EMBL/GenBank/DDBJ databases">
        <title>Genomes of two closely related lineages of the louse Polyplax serrata with different host specificities.</title>
        <authorList>
            <person name="Martinu J."/>
            <person name="Tarabai H."/>
            <person name="Stefka J."/>
            <person name="Hypsa V."/>
        </authorList>
    </citation>
    <scope>NUCLEOTIDE SEQUENCE [LARGE SCALE GENOMIC DNA]</scope>
    <source>
        <strain evidence="12">98ZLc_SE</strain>
    </source>
</reference>
<evidence type="ECO:0000256" key="2">
    <source>
        <dbReference type="ARBA" id="ARBA00013165"/>
    </source>
</evidence>
<dbReference type="InterPro" id="IPR014729">
    <property type="entry name" value="Rossmann-like_a/b/a_fold"/>
</dbReference>
<evidence type="ECO:0000256" key="3">
    <source>
        <dbReference type="ARBA" id="ARBA00022598"/>
    </source>
</evidence>
<evidence type="ECO:0000256" key="5">
    <source>
        <dbReference type="ARBA" id="ARBA00022840"/>
    </source>
</evidence>
<sequence>MVLNGMLIFNRSFSHSFVQRHLYSVQASSNRVKDGKKFQQTVFLPKTDFPSHLNSDEVQERDQRIQKECGFLDFYNWQRKHLKGKEFILHDGPPYANGKPHIGHAINKILKDIVLRSQVLQGKRVHFVPGWDCHGLPIELVALKSMQSNTSLTNAIEIRTKAKEVAMIMSNIQKEAFKELGVMADWTHQCYYTFDVNYIINQLEIFWKLYERGLIYYDLKPVFYSPSSRSALAESELVYKDHISRSVTLRLETVQNLMEESLYLLIWTTTPWTIPFNKAVTYSKKIKYSTIKIHNFPGLYIIATELIDDLKNKLQVDVTVNSDFPISILSNLSYKHPWNKDQVMKVYESHNVGLQGTGLIHIAPAHGHSDFAFAQANGLKVECFVDENGCYTSSLGGVLGGLNILEEGSKTVMENLSSDIVLAENYSHSYPYDWRTDKPVIIRASNQWFIDTNQLKEKAVESLETVPVPLEYFRQKLKDRPYWCLSRQRTWGVPIPVFFHKKSNRPLLSKNLINRVIQIFETHGPDAWWTANLEDLFPDEICRELFVSREDIIKGGDIMDIWFDSGTSWSYVLSGKQSDLYLEGEDQYIGWFQSSLLISTGVGNGVPFKQILTHGFAVDEHGKKMSKSLGNVLDPETVLHGKEALGVDALRWWVGCHAHHNAVPASMNILKTNSDSVQKFRHVFRYLLGALRGSTHEDLIKFKQLQTLDVYLLNSCYKFYNSVMDMYNKYDIYGVCAKILFFVPNEVSARYITCVKDRLYCDELDSTSRKACIYTINCILKTLTHTIAPILPHLVEEIYLHHPVYAGQKFFFVENPWSPPESWKNDSHDKVINLIHDLKNEILLIDKNTTKLKCVIEIEEEPFELLKGMQNGKEESISSELIEILGVSEVCLKLSNQRKVNLLPTKASSCARCRRYNVFENSELCVRCERIVSNMVSFKMNYLDTMKCIGN</sequence>
<dbReference type="PANTHER" id="PTHR42765">
    <property type="entry name" value="SOLEUCYL-TRNA SYNTHETASE"/>
    <property type="match status" value="1"/>
</dbReference>
<dbReference type="Proteomes" id="UP001359485">
    <property type="component" value="Unassembled WGS sequence"/>
</dbReference>
<dbReference type="SUPFAM" id="SSF50677">
    <property type="entry name" value="ValRS/IleRS/LeuRS editing domain"/>
    <property type="match status" value="1"/>
</dbReference>
<dbReference type="InterPro" id="IPR050081">
    <property type="entry name" value="Ile-tRNA_ligase"/>
</dbReference>
<dbReference type="PRINTS" id="PR00984">
    <property type="entry name" value="TRNASYNTHILE"/>
</dbReference>
<evidence type="ECO:0000256" key="1">
    <source>
        <dbReference type="ARBA" id="ARBA00005594"/>
    </source>
</evidence>
<dbReference type="SUPFAM" id="SSF52374">
    <property type="entry name" value="Nucleotidylyl transferase"/>
    <property type="match status" value="1"/>
</dbReference>
<keyword evidence="7 9" id="KW-0030">Aminoacyl-tRNA synthetase</keyword>
<evidence type="ECO:0000256" key="8">
    <source>
        <dbReference type="ARBA" id="ARBA00032665"/>
    </source>
</evidence>
<evidence type="ECO:0000313" key="13">
    <source>
        <dbReference type="Proteomes" id="UP001359485"/>
    </source>
</evidence>
<evidence type="ECO:0000256" key="9">
    <source>
        <dbReference type="RuleBase" id="RU363035"/>
    </source>
</evidence>
<dbReference type="InterPro" id="IPR013155">
    <property type="entry name" value="M/V/L/I-tRNA-synth_anticd-bd"/>
</dbReference>
<dbReference type="PANTHER" id="PTHR42765:SF1">
    <property type="entry name" value="ISOLEUCINE--TRNA LIGASE, MITOCHONDRIAL"/>
    <property type="match status" value="1"/>
</dbReference>
<dbReference type="InterPro" id="IPR002301">
    <property type="entry name" value="Ile-tRNA-ligase"/>
</dbReference>
<keyword evidence="6 9" id="KW-0648">Protein biosynthesis</keyword>
<dbReference type="InterPro" id="IPR002300">
    <property type="entry name" value="aa-tRNA-synth_Ia"/>
</dbReference>
<dbReference type="InterPro" id="IPR001412">
    <property type="entry name" value="aa-tRNA-synth_I_CS"/>
</dbReference>
<keyword evidence="3 9" id="KW-0436">Ligase</keyword>
<evidence type="ECO:0000256" key="6">
    <source>
        <dbReference type="ARBA" id="ARBA00022917"/>
    </source>
</evidence>
<dbReference type="Gene3D" id="3.40.50.620">
    <property type="entry name" value="HUPs"/>
    <property type="match status" value="2"/>
</dbReference>
<organism evidence="12 13">
    <name type="scientific">Polyplax serrata</name>
    <name type="common">Common mouse louse</name>
    <dbReference type="NCBI Taxonomy" id="468196"/>
    <lineage>
        <taxon>Eukaryota</taxon>
        <taxon>Metazoa</taxon>
        <taxon>Ecdysozoa</taxon>
        <taxon>Arthropoda</taxon>
        <taxon>Hexapoda</taxon>
        <taxon>Insecta</taxon>
        <taxon>Pterygota</taxon>
        <taxon>Neoptera</taxon>
        <taxon>Paraneoptera</taxon>
        <taxon>Psocodea</taxon>
        <taxon>Troctomorpha</taxon>
        <taxon>Phthiraptera</taxon>
        <taxon>Anoplura</taxon>
        <taxon>Polyplacidae</taxon>
        <taxon>Polyplax</taxon>
    </lineage>
</organism>
<evidence type="ECO:0000256" key="7">
    <source>
        <dbReference type="ARBA" id="ARBA00023146"/>
    </source>
</evidence>
<dbReference type="SUPFAM" id="SSF47323">
    <property type="entry name" value="Anticodon-binding domain of a subclass of class I aminoacyl-tRNA synthetases"/>
    <property type="match status" value="1"/>
</dbReference>
<proteinExistence type="inferred from homology"/>
<gene>
    <name evidence="12" type="ORF">RUM44_012949</name>
</gene>
<dbReference type="InterPro" id="IPR009008">
    <property type="entry name" value="Val/Leu/Ile-tRNA-synth_edit"/>
</dbReference>
<evidence type="ECO:0000259" key="11">
    <source>
        <dbReference type="Pfam" id="PF08264"/>
    </source>
</evidence>
<feature type="domain" description="Aminoacyl-tRNA synthetase class Ia" evidence="10">
    <location>
        <begin position="77"/>
        <end position="655"/>
    </location>
</feature>
<accession>A0ABR1BH46</accession>
<dbReference type="Gene3D" id="1.10.10.830">
    <property type="entry name" value="Ile-tRNA synthetase CP2 domain-like"/>
    <property type="match status" value="1"/>
</dbReference>
<dbReference type="Gene3D" id="1.10.730.20">
    <property type="match status" value="1"/>
</dbReference>
<comment type="caution">
    <text evidence="12">The sequence shown here is derived from an EMBL/GenBank/DDBJ whole genome shotgun (WGS) entry which is preliminary data.</text>
</comment>
<dbReference type="CDD" id="cd00818">
    <property type="entry name" value="IleRS_core"/>
    <property type="match status" value="1"/>
</dbReference>
<evidence type="ECO:0000256" key="4">
    <source>
        <dbReference type="ARBA" id="ARBA00022741"/>
    </source>
</evidence>
<dbReference type="PROSITE" id="PS00178">
    <property type="entry name" value="AA_TRNA_LIGASE_I"/>
    <property type="match status" value="1"/>
</dbReference>
<evidence type="ECO:0000313" key="12">
    <source>
        <dbReference type="EMBL" id="KAK6641240.1"/>
    </source>
</evidence>
<dbReference type="Pfam" id="PF00133">
    <property type="entry name" value="tRNA-synt_1"/>
    <property type="match status" value="1"/>
</dbReference>
<dbReference type="Pfam" id="PF08264">
    <property type="entry name" value="Anticodon_1"/>
    <property type="match status" value="1"/>
</dbReference>
<feature type="domain" description="Methionyl/Valyl/Leucyl/Isoleucyl-tRNA synthetase anticodon-binding" evidence="11">
    <location>
        <begin position="709"/>
        <end position="846"/>
    </location>
</feature>
<dbReference type="EC" id="6.1.1.5" evidence="2"/>
<keyword evidence="4 9" id="KW-0547">Nucleotide-binding</keyword>
<dbReference type="Gene3D" id="3.90.740.10">
    <property type="entry name" value="Valyl/Leucyl/Isoleucyl-tRNA synthetase, editing domain"/>
    <property type="match status" value="1"/>
</dbReference>
<dbReference type="InterPro" id="IPR033708">
    <property type="entry name" value="Anticodon_Ile_BEm"/>
</dbReference>